<dbReference type="KEGG" id="mut:GVT53_16800"/>
<keyword evidence="2" id="KW-1185">Reference proteome</keyword>
<proteinExistence type="predicted"/>
<gene>
    <name evidence="1" type="ORF">GVT53_16800</name>
</gene>
<dbReference type="EMBL" id="CP049616">
    <property type="protein sequence ID" value="QII46268.1"/>
    <property type="molecule type" value="Genomic_DNA"/>
</dbReference>
<evidence type="ECO:0000313" key="1">
    <source>
        <dbReference type="EMBL" id="QII46268.1"/>
    </source>
</evidence>
<protein>
    <recommendedName>
        <fullName evidence="3">PNPLA domain-containing protein</fullName>
    </recommendedName>
</protein>
<dbReference type="Proteomes" id="UP000502928">
    <property type="component" value="Chromosome"/>
</dbReference>
<dbReference type="AlphaFoldDB" id="A0A6G7J6S1"/>
<evidence type="ECO:0000313" key="2">
    <source>
        <dbReference type="Proteomes" id="UP000502928"/>
    </source>
</evidence>
<evidence type="ECO:0008006" key="3">
    <source>
        <dbReference type="Google" id="ProtNLM"/>
    </source>
</evidence>
<organism evidence="1 2">
    <name type="scientific">Flagellimonas oceani</name>
    <dbReference type="NCBI Taxonomy" id="2698672"/>
    <lineage>
        <taxon>Bacteria</taxon>
        <taxon>Pseudomonadati</taxon>
        <taxon>Bacteroidota</taxon>
        <taxon>Flavobacteriia</taxon>
        <taxon>Flavobacteriales</taxon>
        <taxon>Flavobacteriaceae</taxon>
        <taxon>Flagellimonas</taxon>
    </lineage>
</organism>
<accession>A0A6G7J6S1</accession>
<name>A0A6G7J6S1_9FLAO</name>
<reference evidence="1 2" key="1">
    <citation type="submission" date="2020-02" db="EMBL/GenBank/DDBJ databases">
        <title>Complete genome of Muricauda sp. 501str8.</title>
        <authorList>
            <person name="Dong B."/>
            <person name="Zhu S."/>
            <person name="Yang J."/>
            <person name="Chen J."/>
        </authorList>
    </citation>
    <scope>NUCLEOTIDE SEQUENCE [LARGE SCALE GENOMIC DNA]</scope>
    <source>
        <strain evidence="1 2">501str8</strain>
    </source>
</reference>
<dbReference type="RefSeq" id="WP_166249644.1">
    <property type="nucleotide sequence ID" value="NZ_CP049616.1"/>
</dbReference>
<sequence length="587" mass="67208">MGSKDDITFHLGITMAGAVSAGAYSAGFMDYVFEALNLWEAQKKKIVEKHNEGQPLSKYEKAVPLHEVCIDVLGGASAGGMVSVISALSSFSGIEPVRTPCDVPTGNILYDSWVLMDDDQNGLNTFEKMLLTDDFEGQSEGTPSLLNTSPIDKIADKVFDSFEKSNDSSGRPSFISEDLRVLVTLCSLRGIPVELNFENFTSAHFPYSPGHRMNEHRIVAHFKLKYDQKKDKDVFLEFNPYEQGSKELLKLCTKGTGAFPIGLAPRHFKGKISDKYIENCILRSLPIKDRKTIKIHLDEDFFDFTNVDGGTINNEPYSEVLHTLEEMNPPYNSKLPMFGTIMIDPFPNFYNQDTAKATGGWSSTNIYQKTIWQIIPKLYTTLREQVRVKHSGRFFNDYFRLLVFPLKWEKRGVLKNHPPLSCAALGGFGGFLDVEFRKHDFFLGRNNARNLLRTYLMLEYDPNNLHPLFKNLSKEAFEMFRLKKNGKTYCPIIPDLNLIDDKESRETNPYNYTIDDFPKLKPTYFNKIKPSIKKRVNKMIAKEAFSKFKNKPLRRFGLFIIRGYLSRKITTYVIDRMKADFQVRKMI</sequence>